<keyword evidence="8" id="KW-1185">Reference proteome</keyword>
<evidence type="ECO:0000313" key="7">
    <source>
        <dbReference type="EMBL" id="MFC6592252.1"/>
    </source>
</evidence>
<feature type="transmembrane region" description="Helical" evidence="6">
    <location>
        <begin position="12"/>
        <end position="34"/>
    </location>
</feature>
<evidence type="ECO:0000256" key="5">
    <source>
        <dbReference type="ARBA" id="ARBA00023136"/>
    </source>
</evidence>
<accession>A0ABW1YD47</accession>
<feature type="transmembrane region" description="Helical" evidence="6">
    <location>
        <begin position="208"/>
        <end position="229"/>
    </location>
</feature>
<protein>
    <submittedName>
        <fullName evidence="7">MFS transporter</fullName>
    </submittedName>
</protein>
<name>A0ABW1YD47_9DEIO</name>
<dbReference type="Proteomes" id="UP001596297">
    <property type="component" value="Unassembled WGS sequence"/>
</dbReference>
<dbReference type="RefSeq" id="WP_380083261.1">
    <property type="nucleotide sequence ID" value="NZ_JBHSWD010000001.1"/>
</dbReference>
<reference evidence="8" key="1">
    <citation type="journal article" date="2019" name="Int. J. Syst. Evol. Microbiol.">
        <title>The Global Catalogue of Microorganisms (GCM) 10K type strain sequencing project: providing services to taxonomists for standard genome sequencing and annotation.</title>
        <authorList>
            <consortium name="The Broad Institute Genomics Platform"/>
            <consortium name="The Broad Institute Genome Sequencing Center for Infectious Disease"/>
            <person name="Wu L."/>
            <person name="Ma J."/>
        </authorList>
    </citation>
    <scope>NUCLEOTIDE SEQUENCE [LARGE SCALE GENOMIC DNA]</scope>
    <source>
        <strain evidence="8">CGMCC 1.15772</strain>
    </source>
</reference>
<gene>
    <name evidence="7" type="ORF">ACFP81_09750</name>
</gene>
<keyword evidence="3 6" id="KW-0812">Transmembrane</keyword>
<organism evidence="7 8">
    <name type="scientific">Deinococcus lacus</name>
    <dbReference type="NCBI Taxonomy" id="392561"/>
    <lineage>
        <taxon>Bacteria</taxon>
        <taxon>Thermotogati</taxon>
        <taxon>Deinococcota</taxon>
        <taxon>Deinococci</taxon>
        <taxon>Deinococcales</taxon>
        <taxon>Deinococcaceae</taxon>
        <taxon>Deinococcus</taxon>
    </lineage>
</organism>
<comment type="subcellular location">
    <subcellularLocation>
        <location evidence="1">Cell membrane</location>
        <topology evidence="1">Multi-pass membrane protein</topology>
    </subcellularLocation>
</comment>
<feature type="transmembrane region" description="Helical" evidence="6">
    <location>
        <begin position="124"/>
        <end position="141"/>
    </location>
</feature>
<evidence type="ECO:0000256" key="1">
    <source>
        <dbReference type="ARBA" id="ARBA00004651"/>
    </source>
</evidence>
<feature type="transmembrane region" description="Helical" evidence="6">
    <location>
        <begin position="40"/>
        <end position="58"/>
    </location>
</feature>
<dbReference type="Pfam" id="PF07690">
    <property type="entry name" value="MFS_1"/>
    <property type="match status" value="1"/>
</dbReference>
<keyword evidence="2" id="KW-1003">Cell membrane</keyword>
<feature type="transmembrane region" description="Helical" evidence="6">
    <location>
        <begin position="153"/>
        <end position="170"/>
    </location>
</feature>
<dbReference type="InterPro" id="IPR011701">
    <property type="entry name" value="MFS"/>
</dbReference>
<dbReference type="SUPFAM" id="SSF103473">
    <property type="entry name" value="MFS general substrate transporter"/>
    <property type="match status" value="1"/>
</dbReference>
<evidence type="ECO:0000256" key="4">
    <source>
        <dbReference type="ARBA" id="ARBA00022989"/>
    </source>
</evidence>
<evidence type="ECO:0000256" key="2">
    <source>
        <dbReference type="ARBA" id="ARBA00022475"/>
    </source>
</evidence>
<feature type="transmembrane region" description="Helical" evidence="6">
    <location>
        <begin position="176"/>
        <end position="196"/>
    </location>
</feature>
<comment type="caution">
    <text evidence="7">The sequence shown here is derived from an EMBL/GenBank/DDBJ whole genome shotgun (WGS) entry which is preliminary data.</text>
</comment>
<dbReference type="PANTHER" id="PTHR23513:SF11">
    <property type="entry name" value="STAPHYLOFERRIN A TRANSPORTER"/>
    <property type="match status" value="1"/>
</dbReference>
<sequence>MAPEQLAQANSLRSGALMGAPLLGYGLGGVLVTGLGAGPTLLACAPFIAALSVAAWWLPRLATQDRQKLNPLRDLQVGLNVIFRSRYLLGLLTLSFVLNAAMNLMNTRSPLFMRDFGRGAPDYALYEMLTSGGVLLGIVLVTPLGKRWPLDRLIGTGCWVLALASAGFVVTQVPAWWAAGLVFGAGVGLVEVAGTTRSQEVIPAKMRGRVMGALMSVNAFGLVAGAALASLALSTQALMLGLCGVLLALALGWRHALKAEPTSPVNAE</sequence>
<dbReference type="Gene3D" id="1.20.1250.20">
    <property type="entry name" value="MFS general substrate transporter like domains"/>
    <property type="match status" value="1"/>
</dbReference>
<evidence type="ECO:0000256" key="6">
    <source>
        <dbReference type="SAM" id="Phobius"/>
    </source>
</evidence>
<feature type="transmembrane region" description="Helical" evidence="6">
    <location>
        <begin position="87"/>
        <end position="104"/>
    </location>
</feature>
<keyword evidence="4 6" id="KW-1133">Transmembrane helix</keyword>
<keyword evidence="5 6" id="KW-0472">Membrane</keyword>
<evidence type="ECO:0000256" key="3">
    <source>
        <dbReference type="ARBA" id="ARBA00022692"/>
    </source>
</evidence>
<dbReference type="PANTHER" id="PTHR23513">
    <property type="entry name" value="INTEGRAL MEMBRANE EFFLUX PROTEIN-RELATED"/>
    <property type="match status" value="1"/>
</dbReference>
<dbReference type="InterPro" id="IPR036259">
    <property type="entry name" value="MFS_trans_sf"/>
</dbReference>
<proteinExistence type="predicted"/>
<feature type="transmembrane region" description="Helical" evidence="6">
    <location>
        <begin position="235"/>
        <end position="253"/>
    </location>
</feature>
<evidence type="ECO:0000313" key="8">
    <source>
        <dbReference type="Proteomes" id="UP001596297"/>
    </source>
</evidence>
<dbReference type="EMBL" id="JBHSWD010000001">
    <property type="protein sequence ID" value="MFC6592252.1"/>
    <property type="molecule type" value="Genomic_DNA"/>
</dbReference>